<dbReference type="InterPro" id="IPR011051">
    <property type="entry name" value="RmlC_Cupin_sf"/>
</dbReference>
<feature type="domain" description="Sugar 3,4-ketoisomerase QdtA cupin" evidence="1">
    <location>
        <begin position="8"/>
        <end position="137"/>
    </location>
</feature>
<dbReference type="EMBL" id="PJNI01000016">
    <property type="protein sequence ID" value="PKR79936.1"/>
    <property type="molecule type" value="Genomic_DNA"/>
</dbReference>
<evidence type="ECO:0000313" key="2">
    <source>
        <dbReference type="EMBL" id="PKR79936.1"/>
    </source>
</evidence>
<keyword evidence="3" id="KW-1185">Reference proteome</keyword>
<dbReference type="InterPro" id="IPR008894">
    <property type="entry name" value="QdtA_cupin_dom"/>
</dbReference>
<evidence type="ECO:0000313" key="3">
    <source>
        <dbReference type="Proteomes" id="UP000236654"/>
    </source>
</evidence>
<dbReference type="AlphaFoldDB" id="A0A2I0R024"/>
<dbReference type="RefSeq" id="WP_101335406.1">
    <property type="nucleotide sequence ID" value="NZ_PJNI01000016.1"/>
</dbReference>
<comment type="caution">
    <text evidence="2">The sequence shown here is derived from an EMBL/GenBank/DDBJ whole genome shotgun (WGS) entry which is preliminary data.</text>
</comment>
<dbReference type="InterPro" id="IPR014710">
    <property type="entry name" value="RmlC-like_jellyroll"/>
</dbReference>
<dbReference type="OrthoDB" id="826649at2"/>
<sequence length="145" mass="16753">MTNKSTPHIIKGNQHTDERGTLSFINDFDLSTIKRMYVIQHPSTAIVRAWQGHKIESKHFKCTQGRFLIALIKIDDWATPSEDLPPETFILDSKNTEVLHIPAGYANGFKALEENSELLVFSNLSLEDAKNDDYRFDQELWMDWN</sequence>
<protein>
    <recommendedName>
        <fullName evidence="1">Sugar 3,4-ketoisomerase QdtA cupin domain-containing protein</fullName>
    </recommendedName>
</protein>
<dbReference type="Proteomes" id="UP000236654">
    <property type="component" value="Unassembled WGS sequence"/>
</dbReference>
<dbReference type="Gene3D" id="2.60.120.10">
    <property type="entry name" value="Jelly Rolls"/>
    <property type="match status" value="1"/>
</dbReference>
<evidence type="ECO:0000259" key="1">
    <source>
        <dbReference type="Pfam" id="PF05523"/>
    </source>
</evidence>
<dbReference type="SUPFAM" id="SSF51182">
    <property type="entry name" value="RmlC-like cupins"/>
    <property type="match status" value="1"/>
</dbReference>
<dbReference type="Pfam" id="PF05523">
    <property type="entry name" value="FdtA"/>
    <property type="match status" value="1"/>
</dbReference>
<reference evidence="2 3" key="1">
    <citation type="submission" date="2017-12" db="EMBL/GenBank/DDBJ databases">
        <title>The draft genome sequence of Brumimicrobium saltpan LHR20.</title>
        <authorList>
            <person name="Do Z.-J."/>
            <person name="Luo H.-R."/>
        </authorList>
    </citation>
    <scope>NUCLEOTIDE SEQUENCE [LARGE SCALE GENOMIC DNA]</scope>
    <source>
        <strain evidence="2 3">LHR20</strain>
    </source>
</reference>
<accession>A0A2I0R024</accession>
<name>A0A2I0R024_9FLAO</name>
<proteinExistence type="predicted"/>
<gene>
    <name evidence="2" type="ORF">CW751_12700</name>
</gene>
<organism evidence="2 3">
    <name type="scientific">Brumimicrobium salinarum</name>
    <dbReference type="NCBI Taxonomy" id="2058658"/>
    <lineage>
        <taxon>Bacteria</taxon>
        <taxon>Pseudomonadati</taxon>
        <taxon>Bacteroidota</taxon>
        <taxon>Flavobacteriia</taxon>
        <taxon>Flavobacteriales</taxon>
        <taxon>Crocinitomicaceae</taxon>
        <taxon>Brumimicrobium</taxon>
    </lineage>
</organism>